<dbReference type="AlphaFoldDB" id="A0A7X3K6L7"/>
<comment type="similarity">
    <text evidence="2">Belongs to the class-I pyridoxal-phosphate-dependent aminotransferase family.</text>
</comment>
<dbReference type="GO" id="GO:0006520">
    <property type="term" value="P:amino acid metabolic process"/>
    <property type="evidence" value="ECO:0007669"/>
    <property type="project" value="InterPro"/>
</dbReference>
<dbReference type="GO" id="GO:0008483">
    <property type="term" value="F:transaminase activity"/>
    <property type="evidence" value="ECO:0007669"/>
    <property type="project" value="UniProtKB-KW"/>
</dbReference>
<evidence type="ECO:0000256" key="2">
    <source>
        <dbReference type="ARBA" id="ARBA00007441"/>
    </source>
</evidence>
<organism evidence="7 8">
    <name type="scientific">Massilia cellulosiltytica</name>
    <dbReference type="NCBI Taxonomy" id="2683234"/>
    <lineage>
        <taxon>Bacteria</taxon>
        <taxon>Pseudomonadati</taxon>
        <taxon>Pseudomonadota</taxon>
        <taxon>Betaproteobacteria</taxon>
        <taxon>Burkholderiales</taxon>
        <taxon>Oxalobacteraceae</taxon>
        <taxon>Telluria group</taxon>
        <taxon>Massilia</taxon>
    </lineage>
</organism>
<proteinExistence type="inferred from homology"/>
<keyword evidence="8" id="KW-1185">Reference proteome</keyword>
<protein>
    <submittedName>
        <fullName evidence="7">Aminotransferase class I/II-fold pyridoxal phosphate-dependent enzyme</fullName>
    </submittedName>
</protein>
<dbReference type="SUPFAM" id="SSF53383">
    <property type="entry name" value="PLP-dependent transferases"/>
    <property type="match status" value="1"/>
</dbReference>
<dbReference type="InterPro" id="IPR015421">
    <property type="entry name" value="PyrdxlP-dep_Trfase_major"/>
</dbReference>
<dbReference type="Pfam" id="PF00155">
    <property type="entry name" value="Aminotran_1_2"/>
    <property type="match status" value="1"/>
</dbReference>
<dbReference type="InterPro" id="IPR015424">
    <property type="entry name" value="PyrdxlP-dep_Trfase"/>
</dbReference>
<evidence type="ECO:0000313" key="7">
    <source>
        <dbReference type="EMBL" id="MVW59390.1"/>
    </source>
</evidence>
<sequence length="389" mass="42502">MKISARIASSRPLATTAMHGRVETLRSQGESVIDFSIAISHFPAPRPVLDAVAAAIERERIMPYTSVVGALDVRTRLAAKLKKENDIDAGADEIIVTNGAKQGLYEALYALSDPYDTVLIFKPHWPAYVATSQLLGLRTILADLPEEITPALLDGLGKPDIVIINNPHNPTGKVYTRRELEHLRAWVERIGARVIVDESYEHLIFEGGHTSLAALCDWRDIGVVTLFSASQSYAMMGWRVGFALAPAEVVNAMQTLQGPITAAAGHLSQVALEVAFATGAPRAMMADYRDRRDLAVRLFAEVPWIVMHAPTSGPYLWGDVRSLTLDTVGFAEALLEEQRVAVMPGEALGVPGYIRLGYISDDVATLREGIRRIIEFGNAFVAHKAADRR</sequence>
<dbReference type="InterPro" id="IPR050596">
    <property type="entry name" value="AspAT/PAT-like"/>
</dbReference>
<reference evidence="7 8" key="1">
    <citation type="submission" date="2019-12" db="EMBL/GenBank/DDBJ databases">
        <authorList>
            <person name="Li C."/>
            <person name="Zhao J."/>
        </authorList>
    </citation>
    <scope>NUCLEOTIDE SEQUENCE [LARGE SCALE GENOMIC DNA]</scope>
    <source>
        <strain evidence="7 8">NEAU-DD11</strain>
    </source>
</reference>
<gene>
    <name evidence="7" type="ORF">GPY61_05565</name>
</gene>
<keyword evidence="5" id="KW-0663">Pyridoxal phosphate</keyword>
<dbReference type="Gene3D" id="3.40.640.10">
    <property type="entry name" value="Type I PLP-dependent aspartate aminotransferase-like (Major domain)"/>
    <property type="match status" value="1"/>
</dbReference>
<dbReference type="InterPro" id="IPR004839">
    <property type="entry name" value="Aminotransferase_I/II_large"/>
</dbReference>
<dbReference type="EMBL" id="WSES01000002">
    <property type="protein sequence ID" value="MVW59390.1"/>
    <property type="molecule type" value="Genomic_DNA"/>
</dbReference>
<evidence type="ECO:0000259" key="6">
    <source>
        <dbReference type="Pfam" id="PF00155"/>
    </source>
</evidence>
<evidence type="ECO:0000256" key="3">
    <source>
        <dbReference type="ARBA" id="ARBA00022576"/>
    </source>
</evidence>
<evidence type="ECO:0000256" key="4">
    <source>
        <dbReference type="ARBA" id="ARBA00022679"/>
    </source>
</evidence>
<comment type="caution">
    <text evidence="7">The sequence shown here is derived from an EMBL/GenBank/DDBJ whole genome shotgun (WGS) entry which is preliminary data.</text>
</comment>
<dbReference type="PANTHER" id="PTHR46383">
    <property type="entry name" value="ASPARTATE AMINOTRANSFERASE"/>
    <property type="match status" value="1"/>
</dbReference>
<keyword evidence="4 7" id="KW-0808">Transferase</keyword>
<evidence type="ECO:0000256" key="5">
    <source>
        <dbReference type="ARBA" id="ARBA00022898"/>
    </source>
</evidence>
<evidence type="ECO:0000313" key="8">
    <source>
        <dbReference type="Proteomes" id="UP000443353"/>
    </source>
</evidence>
<name>A0A7X3K6L7_9BURK</name>
<keyword evidence="3 7" id="KW-0032">Aminotransferase</keyword>
<dbReference type="CDD" id="cd00609">
    <property type="entry name" value="AAT_like"/>
    <property type="match status" value="1"/>
</dbReference>
<dbReference type="RefSeq" id="WP_160407588.1">
    <property type="nucleotide sequence ID" value="NZ_WSES01000002.1"/>
</dbReference>
<dbReference type="PANTHER" id="PTHR46383:SF1">
    <property type="entry name" value="ASPARTATE AMINOTRANSFERASE"/>
    <property type="match status" value="1"/>
</dbReference>
<evidence type="ECO:0000256" key="1">
    <source>
        <dbReference type="ARBA" id="ARBA00001933"/>
    </source>
</evidence>
<dbReference type="Proteomes" id="UP000443353">
    <property type="component" value="Unassembled WGS sequence"/>
</dbReference>
<accession>A0A7X3K6L7</accession>
<dbReference type="GO" id="GO:0030170">
    <property type="term" value="F:pyridoxal phosphate binding"/>
    <property type="evidence" value="ECO:0007669"/>
    <property type="project" value="InterPro"/>
</dbReference>
<feature type="domain" description="Aminotransferase class I/classII large" evidence="6">
    <location>
        <begin position="32"/>
        <end position="373"/>
    </location>
</feature>
<comment type="cofactor">
    <cofactor evidence="1">
        <name>pyridoxal 5'-phosphate</name>
        <dbReference type="ChEBI" id="CHEBI:597326"/>
    </cofactor>
</comment>